<evidence type="ECO:0000313" key="1">
    <source>
        <dbReference type="EMBL" id="KAK8734098.1"/>
    </source>
</evidence>
<gene>
    <name evidence="1" type="ORF">OTU49_006015</name>
</gene>
<dbReference type="EMBL" id="JARKIK010000051">
    <property type="protein sequence ID" value="KAK8734098.1"/>
    <property type="molecule type" value="Genomic_DNA"/>
</dbReference>
<reference evidence="1" key="2">
    <citation type="submission" date="2024-01" db="EMBL/GenBank/DDBJ databases">
        <authorList>
            <person name="He J."/>
            <person name="Wang M."/>
            <person name="Zheng J."/>
            <person name="Liu Z."/>
        </authorList>
    </citation>
    <scope>NUCLEOTIDE SEQUENCE</scope>
    <source>
        <strain evidence="1">ZL_2023a</strain>
        <tissue evidence="1">Muscle</tissue>
    </source>
</reference>
<dbReference type="EMBL" id="JARKIK010000051">
    <property type="protein sequence ID" value="KAK8734095.1"/>
    <property type="molecule type" value="Genomic_DNA"/>
</dbReference>
<organism evidence="1 2">
    <name type="scientific">Cherax quadricarinatus</name>
    <name type="common">Australian red claw crayfish</name>
    <dbReference type="NCBI Taxonomy" id="27406"/>
    <lineage>
        <taxon>Eukaryota</taxon>
        <taxon>Metazoa</taxon>
        <taxon>Ecdysozoa</taxon>
        <taxon>Arthropoda</taxon>
        <taxon>Crustacea</taxon>
        <taxon>Multicrustacea</taxon>
        <taxon>Malacostraca</taxon>
        <taxon>Eumalacostraca</taxon>
        <taxon>Eucarida</taxon>
        <taxon>Decapoda</taxon>
        <taxon>Pleocyemata</taxon>
        <taxon>Astacidea</taxon>
        <taxon>Parastacoidea</taxon>
        <taxon>Parastacidae</taxon>
        <taxon>Cherax</taxon>
    </lineage>
</organism>
<dbReference type="Proteomes" id="UP001445076">
    <property type="component" value="Unassembled WGS sequence"/>
</dbReference>
<name>A0AAW0WPD6_CHEQU</name>
<accession>A0AAW0WPD6</accession>
<protein>
    <submittedName>
        <fullName evidence="1">Uncharacterized protein</fullName>
    </submittedName>
</protein>
<evidence type="ECO:0000313" key="2">
    <source>
        <dbReference type="Proteomes" id="UP001445076"/>
    </source>
</evidence>
<keyword evidence="2" id="KW-1185">Reference proteome</keyword>
<sequence length="271" mass="30352">MERRTLKSSSKASLVRSALGRRTRSVLTLMPWEKRHQHSMKDYLKSSRKKLSFSSHSPTRYSATGTLNIQCGFETINYSPRKSLLVSEKNQCNSHNEGKIANLQLSGECSGREMITTGHDKVSTKHTPDICDASLCSQHVSTSDKLELSRKSLSVPQYAKSSLIFTDKVTFHHQSQPLAHINSDKIGKIDDGTSCAHASSNMAGSQKYTSNCSQQNIRFNATNDRMAKSPNGKYYNGTLNKTYTCAAKYSLDQIFTFDFPQVKKPLKQRLV</sequence>
<reference evidence="1 2" key="1">
    <citation type="journal article" date="2024" name="BMC Genomics">
        <title>Genome assembly of redclaw crayfish (Cherax quadricarinatus) provides insights into its immune adaptation and hypoxia tolerance.</title>
        <authorList>
            <person name="Liu Z."/>
            <person name="Zheng J."/>
            <person name="Li H."/>
            <person name="Fang K."/>
            <person name="Wang S."/>
            <person name="He J."/>
            <person name="Zhou D."/>
            <person name="Weng S."/>
            <person name="Chi M."/>
            <person name="Gu Z."/>
            <person name="He J."/>
            <person name="Li F."/>
            <person name="Wang M."/>
        </authorList>
    </citation>
    <scope>NUCLEOTIDE SEQUENCE [LARGE SCALE GENOMIC DNA]</scope>
    <source>
        <strain evidence="1">ZL_2023a</strain>
    </source>
</reference>
<comment type="caution">
    <text evidence="1">The sequence shown here is derived from an EMBL/GenBank/DDBJ whole genome shotgun (WGS) entry which is preliminary data.</text>
</comment>
<proteinExistence type="predicted"/>
<dbReference type="AlphaFoldDB" id="A0AAW0WPD6"/>